<dbReference type="GeneID" id="124818068"/>
<reference evidence="2" key="1">
    <citation type="submission" date="2025-08" db="UniProtKB">
        <authorList>
            <consortium name="RefSeq"/>
        </authorList>
    </citation>
    <scope>IDENTIFICATION</scope>
</reference>
<dbReference type="Proteomes" id="UP001652625">
    <property type="component" value="Chromosome 04"/>
</dbReference>
<dbReference type="RefSeq" id="XP_065652437.1">
    <property type="nucleotide sequence ID" value="XM_065796365.1"/>
</dbReference>
<proteinExistence type="predicted"/>
<evidence type="ECO:0000313" key="1">
    <source>
        <dbReference type="Proteomes" id="UP001652625"/>
    </source>
</evidence>
<sequence>MNKIKRTRSNSCPGSIKVKEFIGLGADLLPSELPTLRNVLQLLLLEMESLDTNLQYVSKEIIHEAAKKSSCKVVVQYQKVNIDIQIQPNHYIVQRIEKEWKRVTQTVWGRVTNTRKDKLYNEMDTLFDILRCKHSIKCKEDPTCSDPKCSHCAFLPICNCPLSLKIPEIELKFIRAQRLKVGMKSVYQIHCRDKKEHTRLAKQCKRKEKPLMFKKLEEQKVELSNNKFFNEEIEVDVIENANESSSQLMDTKIDDGSKQSVINTNHFPLLAQTVLRYGTSNREAAAISSAVLIDIGIVNEKDNKLIIDHHKIHREKKK</sequence>
<accession>A0ABM4BTH5</accession>
<keyword evidence="1" id="KW-1185">Reference proteome</keyword>
<protein>
    <submittedName>
        <fullName evidence="2">Uncharacterized protein LOC124818068 isoform X2</fullName>
    </submittedName>
</protein>
<evidence type="ECO:0000313" key="2">
    <source>
        <dbReference type="RefSeq" id="XP_065652437.1"/>
    </source>
</evidence>
<name>A0ABM4BTH5_HYDVU</name>
<gene>
    <name evidence="2" type="primary">LOC124818068</name>
</gene>
<organism evidence="1 2">
    <name type="scientific">Hydra vulgaris</name>
    <name type="common">Hydra</name>
    <name type="synonym">Hydra attenuata</name>
    <dbReference type="NCBI Taxonomy" id="6087"/>
    <lineage>
        <taxon>Eukaryota</taxon>
        <taxon>Metazoa</taxon>
        <taxon>Cnidaria</taxon>
        <taxon>Hydrozoa</taxon>
        <taxon>Hydroidolina</taxon>
        <taxon>Anthoathecata</taxon>
        <taxon>Aplanulata</taxon>
        <taxon>Hydridae</taxon>
        <taxon>Hydra</taxon>
    </lineage>
</organism>